<sequence length="164" mass="19251">MNIKLTVEDLINYLNSGFEIIMESDLVSLLFHCFLTNNSEVINKIHSETRVLNSDGLHIDLVIGEITLESKRPSVIPELLIECKIFGNGFTNSQLSKRFTYLKEDISKLNEIRHEVPKYLIVYDYCDYLNDLRRTELLQLKNNINKDISIFLIYKKDKFNYKIL</sequence>
<dbReference type="Proteomes" id="UP000175968">
    <property type="component" value="Chromosome"/>
</dbReference>
<evidence type="ECO:0000313" key="1">
    <source>
        <dbReference type="EMBL" id="AOW09904.1"/>
    </source>
</evidence>
<dbReference type="KEGG" id="fgl:EM308_10505"/>
<gene>
    <name evidence="1" type="ORF">EM308_10505</name>
</gene>
<organism evidence="1 2">
    <name type="scientific">Flavobacterium gilvum</name>
    <dbReference type="NCBI Taxonomy" id="1492737"/>
    <lineage>
        <taxon>Bacteria</taxon>
        <taxon>Pseudomonadati</taxon>
        <taxon>Bacteroidota</taxon>
        <taxon>Flavobacteriia</taxon>
        <taxon>Flavobacteriales</taxon>
        <taxon>Flavobacteriaceae</taxon>
        <taxon>Flavobacterium</taxon>
    </lineage>
</organism>
<reference evidence="1 2" key="1">
    <citation type="submission" date="2016-10" db="EMBL/GenBank/DDBJ databases">
        <title>Flavobacterium gilvum sp. nov., isolated from stream water.</title>
        <authorList>
            <person name="Shin S.-K."/>
            <person name="Cho Y.-J."/>
            <person name="Yi H."/>
        </authorList>
    </citation>
    <scope>NUCLEOTIDE SEQUENCE [LARGE SCALE GENOMIC DNA]</scope>
    <source>
        <strain evidence="1 2">EM1308</strain>
    </source>
</reference>
<dbReference type="AlphaFoldDB" id="A0AAC9I3Y2"/>
<protein>
    <submittedName>
        <fullName evidence="1">Uncharacterized protein</fullName>
    </submittedName>
</protein>
<keyword evidence="2" id="KW-1185">Reference proteome</keyword>
<dbReference type="RefSeq" id="WP_070261827.1">
    <property type="nucleotide sequence ID" value="NZ_CP017479.1"/>
</dbReference>
<proteinExistence type="predicted"/>
<accession>A0AAC9I3Y2</accession>
<name>A0AAC9I3Y2_9FLAO</name>
<evidence type="ECO:0000313" key="2">
    <source>
        <dbReference type="Proteomes" id="UP000175968"/>
    </source>
</evidence>
<dbReference type="EMBL" id="CP017479">
    <property type="protein sequence ID" value="AOW09904.1"/>
    <property type="molecule type" value="Genomic_DNA"/>
</dbReference>